<sequence length="346" mass="36437">MAADTHSPVLGLVQRIEEIRKRYFPGICVAATIGIAASFLSQHYGAPAMLMALLLGLAFNFLSHEPQCAPGLELSAKTLLRLGVALLGLRITFGDVLTLGWQPMLMVCSAVVLTICFGVVMARWLGFSKEFGTLTGGSVAICGASAAMAISSVLPQSEQAKRDTLFTVISVTTLSTLAMIFYPMISEALGLSDQEAGLFIGATIHDVAQVVGAGYSMSAEVGDLSTFVKLLRVAMLVPIVMTIGILIRRAASKQGQAGGGSRVAIPGFLIGFVVLFVLNSLGWIPQDLSAPLANSSSWLLLTAIAALGVRTQLKDILSVGWKPVLLVVLETAFIALLVIAYLLLMG</sequence>
<feature type="transmembrane region" description="Helical" evidence="7">
    <location>
        <begin position="296"/>
        <end position="313"/>
    </location>
</feature>
<dbReference type="RefSeq" id="WP_094200477.1">
    <property type="nucleotide sequence ID" value="NZ_NBIM01000001.1"/>
</dbReference>
<evidence type="ECO:0000313" key="8">
    <source>
        <dbReference type="EMBL" id="OXY83704.1"/>
    </source>
</evidence>
<feature type="transmembrane region" description="Helical" evidence="7">
    <location>
        <begin position="166"/>
        <end position="185"/>
    </location>
</feature>
<feature type="transmembrane region" description="Helical" evidence="7">
    <location>
        <begin position="230"/>
        <end position="251"/>
    </location>
</feature>
<dbReference type="GO" id="GO:0005886">
    <property type="term" value="C:plasma membrane"/>
    <property type="evidence" value="ECO:0007669"/>
    <property type="project" value="UniProtKB-SubCell"/>
</dbReference>
<evidence type="ECO:0000256" key="3">
    <source>
        <dbReference type="ARBA" id="ARBA00022475"/>
    </source>
</evidence>
<evidence type="ECO:0000313" key="9">
    <source>
        <dbReference type="Proteomes" id="UP000242757"/>
    </source>
</evidence>
<feature type="transmembrane region" description="Helical" evidence="7">
    <location>
        <begin position="99"/>
        <end position="122"/>
    </location>
</feature>
<dbReference type="AlphaFoldDB" id="A0A233RJZ2"/>
<name>A0A233RJZ2_9GAMM</name>
<comment type="subcellular location">
    <subcellularLocation>
        <location evidence="1">Cell membrane</location>
        <topology evidence="1">Multi-pass membrane protein</topology>
    </subcellularLocation>
</comment>
<evidence type="ECO:0000256" key="2">
    <source>
        <dbReference type="ARBA" id="ARBA00007977"/>
    </source>
</evidence>
<evidence type="ECO:0000256" key="4">
    <source>
        <dbReference type="ARBA" id="ARBA00022692"/>
    </source>
</evidence>
<reference evidence="8 9" key="1">
    <citation type="submission" date="2017-08" db="EMBL/GenBank/DDBJ databases">
        <title>A Genome Sequence of Oceanimonas doudoroffii ATCC 27123T.</title>
        <authorList>
            <person name="Brennan M.A."/>
            <person name="Maclea K.S."/>
            <person name="Mcclelland W.D."/>
            <person name="Trachtenberg A.M."/>
        </authorList>
    </citation>
    <scope>NUCLEOTIDE SEQUENCE [LARGE SCALE GENOMIC DNA]</scope>
    <source>
        <strain evidence="8 9">ATCC 27123</strain>
    </source>
</reference>
<dbReference type="OrthoDB" id="9805703at2"/>
<evidence type="ECO:0000256" key="7">
    <source>
        <dbReference type="SAM" id="Phobius"/>
    </source>
</evidence>
<dbReference type="Pfam" id="PF03601">
    <property type="entry name" value="Cons_hypoth698"/>
    <property type="match status" value="1"/>
</dbReference>
<keyword evidence="5 7" id="KW-1133">Transmembrane helix</keyword>
<dbReference type="EMBL" id="NBIM01000001">
    <property type="protein sequence ID" value="OXY83704.1"/>
    <property type="molecule type" value="Genomic_DNA"/>
</dbReference>
<evidence type="ECO:0000256" key="1">
    <source>
        <dbReference type="ARBA" id="ARBA00004651"/>
    </source>
</evidence>
<feature type="transmembrane region" description="Helical" evidence="7">
    <location>
        <begin position="134"/>
        <end position="154"/>
    </location>
</feature>
<dbReference type="Proteomes" id="UP000242757">
    <property type="component" value="Unassembled WGS sequence"/>
</dbReference>
<keyword evidence="4 7" id="KW-0812">Transmembrane</keyword>
<organism evidence="8 9">
    <name type="scientific">Oceanimonas doudoroffii</name>
    <dbReference type="NCBI Taxonomy" id="84158"/>
    <lineage>
        <taxon>Bacteria</taxon>
        <taxon>Pseudomonadati</taxon>
        <taxon>Pseudomonadota</taxon>
        <taxon>Gammaproteobacteria</taxon>
        <taxon>Aeromonadales</taxon>
        <taxon>Aeromonadaceae</taxon>
        <taxon>Oceanimonas</taxon>
    </lineage>
</organism>
<feature type="transmembrane region" description="Helical" evidence="7">
    <location>
        <begin position="263"/>
        <end position="284"/>
    </location>
</feature>
<proteinExistence type="inferred from homology"/>
<comment type="similarity">
    <text evidence="2">Belongs to the UPF0324 family.</text>
</comment>
<keyword evidence="9" id="KW-1185">Reference proteome</keyword>
<feature type="transmembrane region" description="Helical" evidence="7">
    <location>
        <begin position="23"/>
        <end position="40"/>
    </location>
</feature>
<dbReference type="PANTHER" id="PTHR30106:SF2">
    <property type="entry name" value="UPF0324 INNER MEMBRANE PROTEIN YEIH"/>
    <property type="match status" value="1"/>
</dbReference>
<keyword evidence="3" id="KW-1003">Cell membrane</keyword>
<dbReference type="PANTHER" id="PTHR30106">
    <property type="entry name" value="INNER MEMBRANE PROTEIN YEIH-RELATED"/>
    <property type="match status" value="1"/>
</dbReference>
<accession>A0A233RJZ2</accession>
<gene>
    <name evidence="8" type="ORF">B6S08_09560</name>
</gene>
<keyword evidence="6 7" id="KW-0472">Membrane</keyword>
<feature type="transmembrane region" description="Helical" evidence="7">
    <location>
        <begin position="325"/>
        <end position="344"/>
    </location>
</feature>
<dbReference type="InterPro" id="IPR018383">
    <property type="entry name" value="UPF0324_pro"/>
</dbReference>
<protein>
    <recommendedName>
        <fullName evidence="10">Sulfate exporter family transporter</fullName>
    </recommendedName>
</protein>
<evidence type="ECO:0008006" key="10">
    <source>
        <dbReference type="Google" id="ProtNLM"/>
    </source>
</evidence>
<evidence type="ECO:0000256" key="5">
    <source>
        <dbReference type="ARBA" id="ARBA00022989"/>
    </source>
</evidence>
<comment type="caution">
    <text evidence="8">The sequence shown here is derived from an EMBL/GenBank/DDBJ whole genome shotgun (WGS) entry which is preliminary data.</text>
</comment>
<evidence type="ECO:0000256" key="6">
    <source>
        <dbReference type="ARBA" id="ARBA00023136"/>
    </source>
</evidence>
<feature type="transmembrane region" description="Helical" evidence="7">
    <location>
        <begin position="74"/>
        <end position="93"/>
    </location>
</feature>